<dbReference type="InParanoid" id="L7JVV3"/>
<accession>L7JVV3</accession>
<gene>
    <name evidence="1" type="ORF">THOM_1634</name>
</gene>
<dbReference type="EMBL" id="JH993964">
    <property type="protein sequence ID" value="ELQ75440.1"/>
    <property type="molecule type" value="Genomic_DNA"/>
</dbReference>
<organism evidence="1 2">
    <name type="scientific">Trachipleistophora hominis</name>
    <name type="common">Microsporidian parasite</name>
    <dbReference type="NCBI Taxonomy" id="72359"/>
    <lineage>
        <taxon>Eukaryota</taxon>
        <taxon>Fungi</taxon>
        <taxon>Fungi incertae sedis</taxon>
        <taxon>Microsporidia</taxon>
        <taxon>Pleistophoridae</taxon>
        <taxon>Trachipleistophora</taxon>
    </lineage>
</organism>
<reference evidence="1 2" key="1">
    <citation type="journal article" date="2012" name="PLoS Pathog.">
        <title>The genome of the obligate intracellular parasite Trachipleistophora hominis: new insights into microsporidian genome dynamics and reductive evolution.</title>
        <authorList>
            <person name="Heinz E."/>
            <person name="Williams T.A."/>
            <person name="Nakjang S."/>
            <person name="Noel C.J."/>
            <person name="Swan D.C."/>
            <person name="Goldberg A.V."/>
            <person name="Harris S.R."/>
            <person name="Weinmaier T."/>
            <person name="Markert S."/>
            <person name="Becher D."/>
            <person name="Bernhardt J."/>
            <person name="Dagan T."/>
            <person name="Hacker C."/>
            <person name="Lucocq J.M."/>
            <person name="Schweder T."/>
            <person name="Rattei T."/>
            <person name="Hall N."/>
            <person name="Hirt R.P."/>
            <person name="Embley T.M."/>
        </authorList>
    </citation>
    <scope>NUCLEOTIDE SEQUENCE [LARGE SCALE GENOMIC DNA]</scope>
</reference>
<proteinExistence type="predicted"/>
<dbReference type="HOGENOM" id="CLU_012976_0_0_1"/>
<dbReference type="VEuPathDB" id="MicrosporidiaDB:THOM_1634"/>
<dbReference type="Proteomes" id="UP000011185">
    <property type="component" value="Unassembled WGS sequence"/>
</dbReference>
<feature type="non-terminal residue" evidence="1">
    <location>
        <position position="1"/>
    </location>
</feature>
<evidence type="ECO:0000313" key="2">
    <source>
        <dbReference type="Proteomes" id="UP000011185"/>
    </source>
</evidence>
<protein>
    <submittedName>
        <fullName evidence="1">Putative LRR containing protein</fullName>
    </submittedName>
</protein>
<evidence type="ECO:0000313" key="1">
    <source>
        <dbReference type="EMBL" id="ELQ75440.1"/>
    </source>
</evidence>
<name>L7JVV3_TRAHO</name>
<keyword evidence="2" id="KW-1185">Reference proteome</keyword>
<sequence length="889" mass="102811">VSSFNAETTKYPQYKIYDYDVGQNSTRTETTDGMVGIRDESVALSEAEYINKKPYFTYHDAIQAENNGKKKFKVIEIPYNKILFVKLVNLTSSKITTFSPGEINTIFSHVYLIVDDNFQLMRQLFNNFQKDPQILLSLLDCHKEIRRHKRSHQASILKHQDFYSKALEQFREDVNCLITVFLYHEPNFSCLVHGRKNKSLNGASVPLRKFNVSFLFECLELDIRLLVNNVELIYEKFRYNYHNSALDIIVRGGLSPTMISDMARELPFVDFELLKTSEYNLWKLPHVNSIVLKLWNDTLTANHTYTNLLSGAYYIYYVVELIDWTPSNINEITVCLKDTLDENINRISINITHLKCDNITFNRDFIFERRYQSIALKNCKVEDTYCVTFRHKYEKISLSLTEGLFNLPEICGLSRVKLPNNEPAYLRYEIHEKDSETLFLTSVHIIGDIVMDGTLSRLSFLQTIIVNTLTIRITDTLKHIAIIYCLGKIRFVGIFAANFYIQTKSYLKIDMNDNLCKSMILVNFVVSEIIVLPEKFYKITLVNVRLIDNSCVVINGNCKEVVLNHCIGSFDLTKTHQLDQLGVIFSSNFADMLLLIGPITVGSLVLRNIPCNIIELKVFFGTFRSIKHMTIDFSSIAAKYTSLENYLANKWQEIMVRTTISENPINQPMTDDNTQNFYDETVRQVIAETFLDVIFNEAIAAGIERLKYSNVLMSNLSLKYLRRLTNLKALEAPMKSLSDDLFTYLPVSINLLDLRNSERCNDGYELSFCTLSNLINLEILFVECWLLRNIQFFDFIPVSVNILIISYQGTHISYESTTDEKIKLRILKIETSLSPIHDDDTRISNQELQHLLNQLFTRISRIYIECLAIVTPFSYFTVDVSDYKIIIGA</sequence>
<dbReference type="AlphaFoldDB" id="L7JVV3"/>